<sequence length="326" mass="36361">MRQSLRLVDNCVKIWSLEVLSETDGPECELLATLTWHEKAVNCVRWSHNGRYLASGSDDHQVLLYELQDGPPAPIPFGSNQVPNKEAWVRCSMLKSHTMGMYVCHHHKVISIARSSCVADVQDLAWSPDDRMLATCSIDNSILIWSMDHLSSVMTHPIQHLSGHQGWVKGVAWDPVGKAEEKISSPFEDGTTTSHFRRLSIPQHERAHQMPEIPGRSSFSVGVKSTEKVIECKVVSDDGMRMMYTSVACMEGSSVHWMDRIPGQAACATGNLSFCAVGTTDGHLYIDVSKRELLQTVVLPQMASNRVLQRLVHKYQLLLDEAANQS</sequence>
<reference evidence="2 3" key="1">
    <citation type="submission" date="2018-08" db="EMBL/GenBank/DDBJ databases">
        <title>Aphanomyces genome sequencing and annotation.</title>
        <authorList>
            <person name="Minardi D."/>
            <person name="Oidtmann B."/>
            <person name="Van Der Giezen M."/>
            <person name="Studholme D.J."/>
        </authorList>
    </citation>
    <scope>NUCLEOTIDE SEQUENCE [LARGE SCALE GENOMIC DNA]</scope>
    <source>
        <strain evidence="2 3">197901</strain>
    </source>
</reference>
<evidence type="ECO:0000313" key="3">
    <source>
        <dbReference type="Proteomes" id="UP000266196"/>
    </source>
</evidence>
<dbReference type="InterPro" id="IPR036322">
    <property type="entry name" value="WD40_repeat_dom_sf"/>
</dbReference>
<dbReference type="InterPro" id="IPR031120">
    <property type="entry name" value="HIR1-like"/>
</dbReference>
<evidence type="ECO:0000256" key="1">
    <source>
        <dbReference type="PROSITE-ProRule" id="PRU00221"/>
    </source>
</evidence>
<dbReference type="VEuPathDB" id="FungiDB:H257_00461"/>
<dbReference type="PANTHER" id="PTHR13831">
    <property type="entry name" value="MEMBER OF THE HIR1 FAMILY OF WD-REPEAT PROTEINS"/>
    <property type="match status" value="1"/>
</dbReference>
<dbReference type="PROSITE" id="PS50082">
    <property type="entry name" value="WD_REPEATS_2"/>
    <property type="match status" value="2"/>
</dbReference>
<dbReference type="Proteomes" id="UP000266196">
    <property type="component" value="Unassembled WGS sequence"/>
</dbReference>
<dbReference type="GO" id="GO:0006338">
    <property type="term" value="P:chromatin remodeling"/>
    <property type="evidence" value="ECO:0007669"/>
    <property type="project" value="TreeGrafter"/>
</dbReference>
<dbReference type="GO" id="GO:0031491">
    <property type="term" value="F:nucleosome binding"/>
    <property type="evidence" value="ECO:0007669"/>
    <property type="project" value="TreeGrafter"/>
</dbReference>
<dbReference type="GO" id="GO:0005634">
    <property type="term" value="C:nucleus"/>
    <property type="evidence" value="ECO:0007669"/>
    <property type="project" value="InterPro"/>
</dbReference>
<dbReference type="InterPro" id="IPR015943">
    <property type="entry name" value="WD40/YVTN_repeat-like_dom_sf"/>
</dbReference>
<dbReference type="InterPro" id="IPR001680">
    <property type="entry name" value="WD40_rpt"/>
</dbReference>
<dbReference type="GO" id="GO:0000785">
    <property type="term" value="C:chromatin"/>
    <property type="evidence" value="ECO:0007669"/>
    <property type="project" value="TreeGrafter"/>
</dbReference>
<name>A0A397F128_APHAT</name>
<dbReference type="PROSITE" id="PS50294">
    <property type="entry name" value="WD_REPEATS_REGION"/>
    <property type="match status" value="1"/>
</dbReference>
<gene>
    <name evidence="2" type="ORF">DYB31_000368</name>
</gene>
<dbReference type="EMBL" id="QUTE01012393">
    <property type="protein sequence ID" value="RHZ07315.1"/>
    <property type="molecule type" value="Genomic_DNA"/>
</dbReference>
<keyword evidence="1" id="KW-0853">WD repeat</keyword>
<feature type="repeat" description="WD" evidence="1">
    <location>
        <begin position="121"/>
        <end position="155"/>
    </location>
</feature>
<dbReference type="Gene3D" id="2.130.10.10">
    <property type="entry name" value="YVTN repeat-like/Quinoprotein amine dehydrogenase"/>
    <property type="match status" value="2"/>
</dbReference>
<evidence type="ECO:0000313" key="2">
    <source>
        <dbReference type="EMBL" id="RHZ07315.1"/>
    </source>
</evidence>
<comment type="caution">
    <text evidence="2">The sequence shown here is derived from an EMBL/GenBank/DDBJ whole genome shotgun (WGS) entry which is preliminary data.</text>
</comment>
<evidence type="ECO:0008006" key="4">
    <source>
        <dbReference type="Google" id="ProtNLM"/>
    </source>
</evidence>
<dbReference type="SUPFAM" id="SSF50978">
    <property type="entry name" value="WD40 repeat-like"/>
    <property type="match status" value="1"/>
</dbReference>
<dbReference type="SMART" id="SM00320">
    <property type="entry name" value="WD40"/>
    <property type="match status" value="3"/>
</dbReference>
<accession>A0A397F128</accession>
<dbReference type="GO" id="GO:0006351">
    <property type="term" value="P:DNA-templated transcription"/>
    <property type="evidence" value="ECO:0007669"/>
    <property type="project" value="InterPro"/>
</dbReference>
<organism evidence="2 3">
    <name type="scientific">Aphanomyces astaci</name>
    <name type="common">Crayfish plague agent</name>
    <dbReference type="NCBI Taxonomy" id="112090"/>
    <lineage>
        <taxon>Eukaryota</taxon>
        <taxon>Sar</taxon>
        <taxon>Stramenopiles</taxon>
        <taxon>Oomycota</taxon>
        <taxon>Saprolegniomycetes</taxon>
        <taxon>Saprolegniales</taxon>
        <taxon>Verrucalvaceae</taxon>
        <taxon>Aphanomyces</taxon>
    </lineage>
</organism>
<feature type="repeat" description="WD" evidence="1">
    <location>
        <begin position="34"/>
        <end position="70"/>
    </location>
</feature>
<dbReference type="PANTHER" id="PTHR13831:SF0">
    <property type="entry name" value="PROTEIN HIRA"/>
    <property type="match status" value="1"/>
</dbReference>
<protein>
    <recommendedName>
        <fullName evidence="4">Anaphase-promoting complex subunit 4 WD40 domain-containing protein</fullName>
    </recommendedName>
</protein>
<dbReference type="GO" id="GO:0000417">
    <property type="term" value="C:HIR complex"/>
    <property type="evidence" value="ECO:0007669"/>
    <property type="project" value="TreeGrafter"/>
</dbReference>
<proteinExistence type="predicted"/>
<dbReference type="Pfam" id="PF00400">
    <property type="entry name" value="WD40"/>
    <property type="match status" value="2"/>
</dbReference>
<dbReference type="AlphaFoldDB" id="A0A397F128"/>